<dbReference type="Proteomes" id="UP000193920">
    <property type="component" value="Unassembled WGS sequence"/>
</dbReference>
<sequence length="262" mass="29529">SLVKYILKQNVDINEKDASGNYPLIKAINKNNIDVVILLIEYAIPSGIDLNIIDMNGNTPITLAYKLNYQNIFKFLIKYLDINKRDSKGNSILYYAIFKNDIDTIKNLINIGADINFRDKFGNSATHITIFKRNQEILKILLGNSNLLLNIPNRKGETPVFTIIKICNYSVIEKIIIIDNLIKRGADINFVDNEGNTPLVYAIQLGSLPIIELLIENGANVNYIIRNKNKSILAYAIEIGELEVVKHLVKCGADINHKNEEG</sequence>
<dbReference type="InterPro" id="IPR002110">
    <property type="entry name" value="Ankyrin_rpt"/>
</dbReference>
<dbReference type="OrthoDB" id="2129435at2759"/>
<dbReference type="PROSITE" id="PS50088">
    <property type="entry name" value="ANK_REPEAT"/>
    <property type="match status" value="3"/>
</dbReference>
<feature type="non-terminal residue" evidence="4">
    <location>
        <position position="262"/>
    </location>
</feature>
<proteinExistence type="predicted"/>
<protein>
    <submittedName>
        <fullName evidence="4">Ankyrin</fullName>
    </submittedName>
</protein>
<evidence type="ECO:0000256" key="1">
    <source>
        <dbReference type="ARBA" id="ARBA00022737"/>
    </source>
</evidence>
<dbReference type="PANTHER" id="PTHR24126:SF14">
    <property type="entry name" value="ANK_REP_REGION DOMAIN-CONTAINING PROTEIN"/>
    <property type="match status" value="1"/>
</dbReference>
<feature type="repeat" description="ANK" evidence="3">
    <location>
        <begin position="228"/>
        <end position="260"/>
    </location>
</feature>
<feature type="repeat" description="ANK" evidence="3">
    <location>
        <begin position="88"/>
        <end position="120"/>
    </location>
</feature>
<keyword evidence="1" id="KW-0677">Repeat</keyword>
<dbReference type="InterPro" id="IPR036770">
    <property type="entry name" value="Ankyrin_rpt-contain_sf"/>
</dbReference>
<comment type="caution">
    <text evidence="4">The sequence shown here is derived from an EMBL/GenBank/DDBJ whole genome shotgun (WGS) entry which is preliminary data.</text>
</comment>
<dbReference type="EMBL" id="MCOG01000028">
    <property type="protein sequence ID" value="ORY74651.1"/>
    <property type="molecule type" value="Genomic_DNA"/>
</dbReference>
<organism evidence="4 5">
    <name type="scientific">Neocallimastix californiae</name>
    <dbReference type="NCBI Taxonomy" id="1754190"/>
    <lineage>
        <taxon>Eukaryota</taxon>
        <taxon>Fungi</taxon>
        <taxon>Fungi incertae sedis</taxon>
        <taxon>Chytridiomycota</taxon>
        <taxon>Chytridiomycota incertae sedis</taxon>
        <taxon>Neocallimastigomycetes</taxon>
        <taxon>Neocallimastigales</taxon>
        <taxon>Neocallimastigaceae</taxon>
        <taxon>Neocallimastix</taxon>
    </lineage>
</organism>
<name>A0A1Y2ESV8_9FUNG</name>
<evidence type="ECO:0000256" key="2">
    <source>
        <dbReference type="ARBA" id="ARBA00023043"/>
    </source>
</evidence>
<evidence type="ECO:0000313" key="5">
    <source>
        <dbReference type="Proteomes" id="UP000193920"/>
    </source>
</evidence>
<dbReference type="STRING" id="1754190.A0A1Y2ESV8"/>
<reference evidence="4 5" key="1">
    <citation type="submission" date="2016-08" db="EMBL/GenBank/DDBJ databases">
        <title>A Parts List for Fungal Cellulosomes Revealed by Comparative Genomics.</title>
        <authorList>
            <consortium name="DOE Joint Genome Institute"/>
            <person name="Haitjema C.H."/>
            <person name="Gilmore S.P."/>
            <person name="Henske J.K."/>
            <person name="Solomon K.V."/>
            <person name="De Groot R."/>
            <person name="Kuo A."/>
            <person name="Mondo S.J."/>
            <person name="Salamov A.A."/>
            <person name="Labutti K."/>
            <person name="Zhao Z."/>
            <person name="Chiniquy J."/>
            <person name="Barry K."/>
            <person name="Brewer H.M."/>
            <person name="Purvine S.O."/>
            <person name="Wright A.T."/>
            <person name="Boxma B."/>
            <person name="Van Alen T."/>
            <person name="Hackstein J.H."/>
            <person name="Baker S.E."/>
            <person name="Grigoriev I.V."/>
            <person name="O'Malley M.A."/>
        </authorList>
    </citation>
    <scope>NUCLEOTIDE SEQUENCE [LARGE SCALE GENOMIC DNA]</scope>
    <source>
        <strain evidence="4 5">G1</strain>
    </source>
</reference>
<keyword evidence="2 3" id="KW-0040">ANK repeat</keyword>
<dbReference type="SMART" id="SM00248">
    <property type="entry name" value="ANK"/>
    <property type="match status" value="7"/>
</dbReference>
<dbReference type="Pfam" id="PF12796">
    <property type="entry name" value="Ank_2"/>
    <property type="match status" value="3"/>
</dbReference>
<dbReference type="SUPFAM" id="SSF48403">
    <property type="entry name" value="Ankyrin repeat"/>
    <property type="match status" value="1"/>
</dbReference>
<dbReference type="SUPFAM" id="SSF140860">
    <property type="entry name" value="Pseudo ankyrin repeat-like"/>
    <property type="match status" value="1"/>
</dbReference>
<feature type="repeat" description="ANK" evidence="3">
    <location>
        <begin position="194"/>
        <end position="226"/>
    </location>
</feature>
<dbReference type="AlphaFoldDB" id="A0A1Y2ESV8"/>
<gene>
    <name evidence="4" type="ORF">LY90DRAFT_300868</name>
</gene>
<dbReference type="Gene3D" id="1.25.40.20">
    <property type="entry name" value="Ankyrin repeat-containing domain"/>
    <property type="match status" value="2"/>
</dbReference>
<evidence type="ECO:0000313" key="4">
    <source>
        <dbReference type="EMBL" id="ORY74651.1"/>
    </source>
</evidence>
<feature type="non-terminal residue" evidence="4">
    <location>
        <position position="1"/>
    </location>
</feature>
<dbReference type="PANTHER" id="PTHR24126">
    <property type="entry name" value="ANKYRIN REPEAT, PH AND SEC7 DOMAIN CONTAINING PROTEIN SECG-RELATED"/>
    <property type="match status" value="1"/>
</dbReference>
<dbReference type="PROSITE" id="PS50297">
    <property type="entry name" value="ANK_REP_REGION"/>
    <property type="match status" value="3"/>
</dbReference>
<keyword evidence="5" id="KW-1185">Reference proteome</keyword>
<evidence type="ECO:0000256" key="3">
    <source>
        <dbReference type="PROSITE-ProRule" id="PRU00023"/>
    </source>
</evidence>
<accession>A0A1Y2ESV8</accession>